<reference evidence="2 3" key="1">
    <citation type="journal article" date="2011" name="Nat. Genet.">
        <title>The genome of the mesopolyploid crop species Brassica rapa.</title>
        <authorList>
            <consortium name="Brassica rapa Genome Sequencing Project Consortium"/>
            <person name="Wang X."/>
            <person name="Wang H."/>
            <person name="Wang J."/>
            <person name="Sun R."/>
            <person name="Wu J."/>
            <person name="Liu S."/>
            <person name="Bai Y."/>
            <person name="Mun J.H."/>
            <person name="Bancroft I."/>
            <person name="Cheng F."/>
            <person name="Huang S."/>
            <person name="Li X."/>
            <person name="Hua W."/>
            <person name="Wang J."/>
            <person name="Wang X."/>
            <person name="Freeling M."/>
            <person name="Pires J.C."/>
            <person name="Paterson A.H."/>
            <person name="Chalhoub B."/>
            <person name="Wang B."/>
            <person name="Hayward A."/>
            <person name="Sharpe A.G."/>
            <person name="Park B.S."/>
            <person name="Weisshaar B."/>
            <person name="Liu B."/>
            <person name="Li B."/>
            <person name="Liu B."/>
            <person name="Tong C."/>
            <person name="Song C."/>
            <person name="Duran C."/>
            <person name="Peng C."/>
            <person name="Geng C."/>
            <person name="Koh C."/>
            <person name="Lin C."/>
            <person name="Edwards D."/>
            <person name="Mu D."/>
            <person name="Shen D."/>
            <person name="Soumpourou E."/>
            <person name="Li F."/>
            <person name="Fraser F."/>
            <person name="Conant G."/>
            <person name="Lassalle G."/>
            <person name="King G.J."/>
            <person name="Bonnema G."/>
            <person name="Tang H."/>
            <person name="Wang H."/>
            <person name="Belcram H."/>
            <person name="Zhou H."/>
            <person name="Hirakawa H."/>
            <person name="Abe H."/>
            <person name="Guo H."/>
            <person name="Wang H."/>
            <person name="Jin H."/>
            <person name="Parkin I.A."/>
            <person name="Batley J."/>
            <person name="Kim J.S."/>
            <person name="Just J."/>
            <person name="Li J."/>
            <person name="Xu J."/>
            <person name="Deng J."/>
            <person name="Kim J.A."/>
            <person name="Li J."/>
            <person name="Yu J."/>
            <person name="Meng J."/>
            <person name="Wang J."/>
            <person name="Min J."/>
            <person name="Poulain J."/>
            <person name="Wang J."/>
            <person name="Hatakeyama K."/>
            <person name="Wu K."/>
            <person name="Wang L."/>
            <person name="Fang L."/>
            <person name="Trick M."/>
            <person name="Links M.G."/>
            <person name="Zhao M."/>
            <person name="Jin M."/>
            <person name="Ramchiary N."/>
            <person name="Drou N."/>
            <person name="Berkman P.J."/>
            <person name="Cai Q."/>
            <person name="Huang Q."/>
            <person name="Li R."/>
            <person name="Tabata S."/>
            <person name="Cheng S."/>
            <person name="Zhang S."/>
            <person name="Zhang S."/>
            <person name="Huang S."/>
            <person name="Sato S."/>
            <person name="Sun S."/>
            <person name="Kwon S.J."/>
            <person name="Choi S.R."/>
            <person name="Lee T.H."/>
            <person name="Fan W."/>
            <person name="Zhao X."/>
            <person name="Tan X."/>
            <person name="Xu X."/>
            <person name="Wang Y."/>
            <person name="Qiu Y."/>
            <person name="Yin Y."/>
            <person name="Li Y."/>
            <person name="Du Y."/>
            <person name="Liao Y."/>
            <person name="Lim Y."/>
            <person name="Narusaka Y."/>
            <person name="Wang Y."/>
            <person name="Wang Z."/>
            <person name="Li Z."/>
            <person name="Wang Z."/>
            <person name="Xiong Z."/>
            <person name="Zhang Z."/>
        </authorList>
    </citation>
    <scope>NUCLEOTIDE SEQUENCE [LARGE SCALE GENOMIC DNA]</scope>
    <source>
        <strain evidence="2 3">cv. Chiifu-401-42</strain>
    </source>
</reference>
<accession>M4ERQ4</accession>
<dbReference type="InterPro" id="IPR006566">
    <property type="entry name" value="FBD"/>
</dbReference>
<name>M4ERQ4_BRACM</name>
<evidence type="ECO:0000313" key="3">
    <source>
        <dbReference type="Proteomes" id="UP000011750"/>
    </source>
</evidence>
<protein>
    <recommendedName>
        <fullName evidence="1">FBD domain-containing protein</fullName>
    </recommendedName>
</protein>
<reference evidence="2 3" key="2">
    <citation type="journal article" date="2018" name="Hortic Res">
        <title>Improved Brassica rapa reference genome by single-molecule sequencing and chromosome conformation capture technologies.</title>
        <authorList>
            <person name="Zhang L."/>
            <person name="Cai X."/>
            <person name="Wu J."/>
            <person name="Liu M."/>
            <person name="Grob S."/>
            <person name="Cheng F."/>
            <person name="Liang J."/>
            <person name="Cai C."/>
            <person name="Liu Z."/>
            <person name="Liu B."/>
            <person name="Wang F."/>
            <person name="Li S."/>
            <person name="Liu F."/>
            <person name="Li X."/>
            <person name="Cheng L."/>
            <person name="Yang W."/>
            <person name="Li M.H."/>
            <person name="Grossniklaus U."/>
            <person name="Zheng H."/>
            <person name="Wang X."/>
        </authorList>
    </citation>
    <scope>NUCLEOTIDE SEQUENCE [LARGE SCALE GENOMIC DNA]</scope>
    <source>
        <strain evidence="2 3">cv. Chiifu-401-42</strain>
    </source>
</reference>
<dbReference type="InParanoid" id="M4ERQ4"/>
<proteinExistence type="predicted"/>
<dbReference type="HOGENOM" id="CLU_1761327_0_0_1"/>
<feature type="domain" description="FBD" evidence="1">
    <location>
        <begin position="76"/>
        <end position="144"/>
    </location>
</feature>
<organism evidence="2 3">
    <name type="scientific">Brassica campestris</name>
    <name type="common">Field mustard</name>
    <dbReference type="NCBI Taxonomy" id="3711"/>
    <lineage>
        <taxon>Eukaryota</taxon>
        <taxon>Viridiplantae</taxon>
        <taxon>Streptophyta</taxon>
        <taxon>Embryophyta</taxon>
        <taxon>Tracheophyta</taxon>
        <taxon>Spermatophyta</taxon>
        <taxon>Magnoliopsida</taxon>
        <taxon>eudicotyledons</taxon>
        <taxon>Gunneridae</taxon>
        <taxon>Pentapetalae</taxon>
        <taxon>rosids</taxon>
        <taxon>malvids</taxon>
        <taxon>Brassicales</taxon>
        <taxon>Brassicaceae</taxon>
        <taxon>Brassiceae</taxon>
        <taxon>Brassica</taxon>
    </lineage>
</organism>
<dbReference type="Gramene" id="Bra031480.1">
    <property type="protein sequence ID" value="Bra031480.1-P"/>
    <property type="gene ID" value="Bra031480"/>
</dbReference>
<reference evidence="2" key="3">
    <citation type="submission" date="2023-03" db="UniProtKB">
        <authorList>
            <consortium name="EnsemblPlants"/>
        </authorList>
    </citation>
    <scope>IDENTIFICATION</scope>
    <source>
        <strain evidence="2">cv. Chiifu-401-42</strain>
    </source>
</reference>
<evidence type="ECO:0000313" key="2">
    <source>
        <dbReference type="EnsemblPlants" id="Bra031480.1-P"/>
    </source>
</evidence>
<evidence type="ECO:0000259" key="1">
    <source>
        <dbReference type="SMART" id="SM00579"/>
    </source>
</evidence>
<dbReference type="SMART" id="SM00579">
    <property type="entry name" value="FBD"/>
    <property type="match status" value="1"/>
</dbReference>
<keyword evidence="3" id="KW-1185">Reference proteome</keyword>
<dbReference type="Proteomes" id="UP000011750">
    <property type="component" value="Chromosome A01"/>
</dbReference>
<dbReference type="EnsemblPlants" id="Bra031480.1">
    <property type="protein sequence ID" value="Bra031480.1-P"/>
    <property type="gene ID" value="Bra031480"/>
</dbReference>
<dbReference type="STRING" id="51351.M4ERQ4"/>
<sequence>MKRSGAKGGHVARPYEANFLRGFLRGTSRRDTWHDLMKQISYVDSYVARPGGPLHFYDEYGEESEPLICECLSEYSFLSSCHVKILEIIDYCGTKGEMGQMKKFLEKLPCLELVNIHASAKAKLTFCTDLQVLPRAGNIQLKFFSFQN</sequence>
<dbReference type="AlphaFoldDB" id="M4ERQ4"/>